<protein>
    <submittedName>
        <fullName evidence="3">Outer membrane biogenesis protein BamB</fullName>
    </submittedName>
</protein>
<feature type="domain" description="Pyrrolo-quinoline quinone repeat" evidence="2">
    <location>
        <begin position="90"/>
        <end position="313"/>
    </location>
</feature>
<evidence type="ECO:0000313" key="4">
    <source>
        <dbReference type="Proteomes" id="UP000318437"/>
    </source>
</evidence>
<dbReference type="AlphaFoldDB" id="A0A5C6C8L4"/>
<evidence type="ECO:0000256" key="1">
    <source>
        <dbReference type="SAM" id="SignalP"/>
    </source>
</evidence>
<dbReference type="PANTHER" id="PTHR34512:SF30">
    <property type="entry name" value="OUTER MEMBRANE PROTEIN ASSEMBLY FACTOR BAMB"/>
    <property type="match status" value="1"/>
</dbReference>
<reference evidence="3 4" key="1">
    <citation type="submission" date="2019-02" db="EMBL/GenBank/DDBJ databases">
        <title>Deep-cultivation of Planctomycetes and their phenomic and genomic characterization uncovers novel biology.</title>
        <authorList>
            <person name="Wiegand S."/>
            <person name="Jogler M."/>
            <person name="Boedeker C."/>
            <person name="Pinto D."/>
            <person name="Vollmers J."/>
            <person name="Rivas-Marin E."/>
            <person name="Kohn T."/>
            <person name="Peeters S.H."/>
            <person name="Heuer A."/>
            <person name="Rast P."/>
            <person name="Oberbeckmann S."/>
            <person name="Bunk B."/>
            <person name="Jeske O."/>
            <person name="Meyerdierks A."/>
            <person name="Storesund J.E."/>
            <person name="Kallscheuer N."/>
            <person name="Luecker S."/>
            <person name="Lage O.M."/>
            <person name="Pohl T."/>
            <person name="Merkel B.J."/>
            <person name="Hornburger P."/>
            <person name="Mueller R.-W."/>
            <person name="Bruemmer F."/>
            <person name="Labrenz M."/>
            <person name="Spormann A.M."/>
            <person name="Op Den Camp H."/>
            <person name="Overmann J."/>
            <person name="Amann R."/>
            <person name="Jetten M.S.M."/>
            <person name="Mascher T."/>
            <person name="Medema M.H."/>
            <person name="Devos D.P."/>
            <person name="Kaster A.-K."/>
            <person name="Ovreas L."/>
            <person name="Rohde M."/>
            <person name="Galperin M.Y."/>
            <person name="Jogler C."/>
        </authorList>
    </citation>
    <scope>NUCLEOTIDE SEQUENCE [LARGE SCALE GENOMIC DNA]</scope>
    <source>
        <strain evidence="3 4">Pla144</strain>
    </source>
</reference>
<keyword evidence="1" id="KW-0732">Signal</keyword>
<dbReference type="InterPro" id="IPR015943">
    <property type="entry name" value="WD40/YVTN_repeat-like_dom_sf"/>
</dbReference>
<dbReference type="Pfam" id="PF13360">
    <property type="entry name" value="PQQ_2"/>
    <property type="match status" value="1"/>
</dbReference>
<accession>A0A5C6C8L4</accession>
<dbReference type="SMART" id="SM00564">
    <property type="entry name" value="PQQ"/>
    <property type="match status" value="4"/>
</dbReference>
<dbReference type="InterPro" id="IPR011047">
    <property type="entry name" value="Quinoprotein_ADH-like_sf"/>
</dbReference>
<keyword evidence="4" id="KW-1185">Reference proteome</keyword>
<dbReference type="RefSeq" id="WP_146453019.1">
    <property type="nucleotide sequence ID" value="NZ_SJPS01000012.1"/>
</dbReference>
<name>A0A5C6C8L4_9BACT</name>
<dbReference type="InterPro" id="IPR018391">
    <property type="entry name" value="PQQ_b-propeller_rpt"/>
</dbReference>
<feature type="signal peptide" evidence="1">
    <location>
        <begin position="1"/>
        <end position="25"/>
    </location>
</feature>
<dbReference type="SUPFAM" id="SSF50998">
    <property type="entry name" value="Quinoprotein alcohol dehydrogenase-like"/>
    <property type="match status" value="1"/>
</dbReference>
<dbReference type="Proteomes" id="UP000318437">
    <property type="component" value="Unassembled WGS sequence"/>
</dbReference>
<dbReference type="InterPro" id="IPR002372">
    <property type="entry name" value="PQQ_rpt_dom"/>
</dbReference>
<dbReference type="EMBL" id="SJPS01000012">
    <property type="protein sequence ID" value="TWU20900.1"/>
    <property type="molecule type" value="Genomic_DNA"/>
</dbReference>
<dbReference type="Gene3D" id="2.130.10.10">
    <property type="entry name" value="YVTN repeat-like/Quinoprotein amine dehydrogenase"/>
    <property type="match status" value="1"/>
</dbReference>
<sequence precursor="true">MALRLDLRSLIFACALLCCSSDLLAEGPWPQWQGPQRDAVSTEAGLIQEFPEGGPQRLWLFEDCGIGYSGPAIVENKLYILGAFEGTDHLLCLDATTGEQLWKSPLGSTFENDWGNGPRSTPTVDGDFMYVLTPTGTLYCLQTDDGSIVWQKEMQDLGGEIPVWGYSESPLVLGNTVFCTPGGEEGAIAAFDKISGDLLWQSKDYVDVAHYSSIMPMKHDGRTILVQLLYKELVGVDPENGGGLWSIPWNGNVAVIPTPIISHDTVYATSGYGAGCVLVRLSGNDAEVVYENKNMTNHHGGVILRDGHLFGYSDGKGWVCQDHETGKLVWREREALGKGAIAYADGRFYCLGEDEGELVLITASADGWEEHGRFTLEPQTELRKPKGKIWTHPVIANGKLYLRDQELLFCFDVKGE</sequence>
<feature type="chain" id="PRO_5023022053" evidence="1">
    <location>
        <begin position="26"/>
        <end position="416"/>
    </location>
</feature>
<evidence type="ECO:0000259" key="2">
    <source>
        <dbReference type="Pfam" id="PF13360"/>
    </source>
</evidence>
<evidence type="ECO:0000313" key="3">
    <source>
        <dbReference type="EMBL" id="TWU20900.1"/>
    </source>
</evidence>
<organism evidence="3 4">
    <name type="scientific">Bythopirellula polymerisocia</name>
    <dbReference type="NCBI Taxonomy" id="2528003"/>
    <lineage>
        <taxon>Bacteria</taxon>
        <taxon>Pseudomonadati</taxon>
        <taxon>Planctomycetota</taxon>
        <taxon>Planctomycetia</taxon>
        <taxon>Pirellulales</taxon>
        <taxon>Lacipirellulaceae</taxon>
        <taxon>Bythopirellula</taxon>
    </lineage>
</organism>
<dbReference type="PANTHER" id="PTHR34512">
    <property type="entry name" value="CELL SURFACE PROTEIN"/>
    <property type="match status" value="1"/>
</dbReference>
<gene>
    <name evidence="3" type="ORF">Pla144_48000</name>
</gene>
<dbReference type="OrthoDB" id="229752at2"/>
<proteinExistence type="predicted"/>
<dbReference type="Gene3D" id="2.40.10.480">
    <property type="match status" value="1"/>
</dbReference>
<comment type="caution">
    <text evidence="3">The sequence shown here is derived from an EMBL/GenBank/DDBJ whole genome shotgun (WGS) entry which is preliminary data.</text>
</comment>